<gene>
    <name evidence="2" type="ORF">ILUMI_01809</name>
</gene>
<reference evidence="2" key="1">
    <citation type="submission" date="2019-08" db="EMBL/GenBank/DDBJ databases">
        <title>The genome of the North American firefly Photinus pyralis.</title>
        <authorList>
            <consortium name="Photinus pyralis genome working group"/>
            <person name="Fallon T.R."/>
            <person name="Sander Lower S.E."/>
            <person name="Weng J.-K."/>
        </authorList>
    </citation>
    <scope>NUCLEOTIDE SEQUENCE</scope>
    <source>
        <strain evidence="2">TRF0915ILg1</strain>
        <tissue evidence="2">Whole body</tissue>
    </source>
</reference>
<keyword evidence="3" id="KW-1185">Reference proteome</keyword>
<feature type="region of interest" description="Disordered" evidence="1">
    <location>
        <begin position="417"/>
        <end position="440"/>
    </location>
</feature>
<protein>
    <submittedName>
        <fullName evidence="2">Uncharacterized protein</fullName>
    </submittedName>
</protein>
<evidence type="ECO:0000313" key="2">
    <source>
        <dbReference type="EMBL" id="KAF2904351.1"/>
    </source>
</evidence>
<organism evidence="2 3">
    <name type="scientific">Ignelater luminosus</name>
    <name type="common">Cucubano</name>
    <name type="synonym">Pyrophorus luminosus</name>
    <dbReference type="NCBI Taxonomy" id="2038154"/>
    <lineage>
        <taxon>Eukaryota</taxon>
        <taxon>Metazoa</taxon>
        <taxon>Ecdysozoa</taxon>
        <taxon>Arthropoda</taxon>
        <taxon>Hexapoda</taxon>
        <taxon>Insecta</taxon>
        <taxon>Pterygota</taxon>
        <taxon>Neoptera</taxon>
        <taxon>Endopterygota</taxon>
        <taxon>Coleoptera</taxon>
        <taxon>Polyphaga</taxon>
        <taxon>Elateriformia</taxon>
        <taxon>Elateroidea</taxon>
        <taxon>Elateridae</taxon>
        <taxon>Agrypninae</taxon>
        <taxon>Pyrophorini</taxon>
        <taxon>Ignelater</taxon>
    </lineage>
</organism>
<accession>A0A8K0GLW3</accession>
<dbReference type="OrthoDB" id="8062658at2759"/>
<proteinExistence type="predicted"/>
<feature type="compositionally biased region" description="Low complexity" evidence="1">
    <location>
        <begin position="419"/>
        <end position="431"/>
    </location>
</feature>
<evidence type="ECO:0000256" key="1">
    <source>
        <dbReference type="SAM" id="MobiDB-lite"/>
    </source>
</evidence>
<evidence type="ECO:0000313" key="3">
    <source>
        <dbReference type="Proteomes" id="UP000801492"/>
    </source>
</evidence>
<dbReference type="EMBL" id="VTPC01000791">
    <property type="protein sequence ID" value="KAF2904351.1"/>
    <property type="molecule type" value="Genomic_DNA"/>
</dbReference>
<comment type="caution">
    <text evidence="2">The sequence shown here is derived from an EMBL/GenBank/DDBJ whole genome shotgun (WGS) entry which is preliminary data.</text>
</comment>
<dbReference type="Proteomes" id="UP000801492">
    <property type="component" value="Unassembled WGS sequence"/>
</dbReference>
<name>A0A8K0GLW3_IGNLU</name>
<sequence length="612" mass="68642">MDYEQWTPLGRGDPLKNDPTYDYVPPVLDRVHYWIDPASRKPDASLPGETHKTEILVLGVSSKKPSTGTSITADSRRDTYDPFLKFVEGPKFGMQNNYQRMSRPHYSMSPSYYGSQVYSNKNKQNEYLSNKNEQRMPYTMLMPPPVPDKDPLQLDVMTYKQAFNSLTTTEYPSLRTTVKPSTSAALTSGTSSFTIQQSNLLYHSSTLGSQDEFRDTSQFGALGAPSSQVTWRTPLANLPESTKNILKNQRPQQSESYMEIQQTFLPNNSSNTKLNSMASILKEESHSIMHKGQVTDGDLDIQNTYVNIGKPEAQMHSPTDTEISSVSVEPPHIPFTIRQTPVLMRPSTSSNMMHLSTNLTQMNYRNPTSTMTKFQITPMTLQTLQTIQTMKAPPISQPPPMSFTKKPTSSLLGLLQKESTPSTTKLSLTPSGEMTNKPRPTMTAMFTTPTPTIATTVTSLTTDPLFKHYKQPTEPLKGPMYLIIQGHSKVKTYGPGKQIHGIAVQESNEIPSEEKDEYTVKHLHGYNKKDSNEDRPRQGRSSKLQTLFHVVQTGLGAIDFSETAANRRKDDDVQEAQLVVRYDVSAQTDTTSERYYKGIVESGDMARNIKDD</sequence>
<dbReference type="AlphaFoldDB" id="A0A8K0GLW3"/>